<proteinExistence type="predicted"/>
<accession>A0A2N3PPH4</accession>
<keyword evidence="1" id="KW-0732">Signal</keyword>
<name>A0A2N3PPH4_9PROT</name>
<organism evidence="2 3">
    <name type="scientific">Telmatospirillum siberiense</name>
    <dbReference type="NCBI Taxonomy" id="382514"/>
    <lineage>
        <taxon>Bacteria</taxon>
        <taxon>Pseudomonadati</taxon>
        <taxon>Pseudomonadota</taxon>
        <taxon>Alphaproteobacteria</taxon>
        <taxon>Rhodospirillales</taxon>
        <taxon>Rhodospirillaceae</taxon>
        <taxon>Telmatospirillum</taxon>
    </lineage>
</organism>
<dbReference type="Proteomes" id="UP000233293">
    <property type="component" value="Unassembled WGS sequence"/>
</dbReference>
<reference evidence="3" key="1">
    <citation type="submission" date="2017-12" db="EMBL/GenBank/DDBJ databases">
        <title>Draft genome sequence of Telmatospirillum siberiense 26-4b1T, an acidotolerant peatland alphaproteobacterium potentially involved in sulfur cycling.</title>
        <authorList>
            <person name="Hausmann B."/>
            <person name="Pjevac P."/>
            <person name="Schreck K."/>
            <person name="Herbold C.W."/>
            <person name="Daims H."/>
            <person name="Wagner M."/>
            <person name="Pester M."/>
            <person name="Loy A."/>
        </authorList>
    </citation>
    <scope>NUCLEOTIDE SEQUENCE [LARGE SCALE GENOMIC DNA]</scope>
    <source>
        <strain evidence="3">26-4b1</strain>
    </source>
</reference>
<feature type="chain" id="PRO_5014671939" description="Imelysin-like domain-containing protein" evidence="1">
    <location>
        <begin position="21"/>
        <end position="240"/>
    </location>
</feature>
<evidence type="ECO:0000313" key="3">
    <source>
        <dbReference type="Proteomes" id="UP000233293"/>
    </source>
</evidence>
<sequence>MTKLQLLALALFLSTSPADAEDVLTCEELMGAATAYYREALFQSDPLHQDGAAANSALAAFRVAWRAVAERAADCAPCRPIQEDEVEQRVQDIADVAEKAELQNDRGRLDQAHLTLSQIRPMLTDLRHAGEPHDYAAPLDAFDDKLSETTDDDLDEEEISPDQFVQLCEQVGVLAYLGEKLEKRAPARWAGEPEFLDALENLSRQVRGLRAAVLRGRHAPIRAALSDLRQSFDRFYRLYG</sequence>
<comment type="caution">
    <text evidence="2">The sequence shown here is derived from an EMBL/GenBank/DDBJ whole genome shotgun (WGS) entry which is preliminary data.</text>
</comment>
<feature type="signal peptide" evidence="1">
    <location>
        <begin position="1"/>
        <end position="20"/>
    </location>
</feature>
<gene>
    <name evidence="2" type="ORF">CWS72_22375</name>
</gene>
<dbReference type="AlphaFoldDB" id="A0A2N3PPH4"/>
<keyword evidence="3" id="KW-1185">Reference proteome</keyword>
<evidence type="ECO:0000313" key="2">
    <source>
        <dbReference type="EMBL" id="PKU22315.1"/>
    </source>
</evidence>
<evidence type="ECO:0000256" key="1">
    <source>
        <dbReference type="SAM" id="SignalP"/>
    </source>
</evidence>
<evidence type="ECO:0008006" key="4">
    <source>
        <dbReference type="Google" id="ProtNLM"/>
    </source>
</evidence>
<dbReference type="EMBL" id="PIUM01000034">
    <property type="protein sequence ID" value="PKU22315.1"/>
    <property type="molecule type" value="Genomic_DNA"/>
</dbReference>
<dbReference type="RefSeq" id="WP_101252873.1">
    <property type="nucleotide sequence ID" value="NZ_PIUM01000034.1"/>
</dbReference>
<protein>
    <recommendedName>
        <fullName evidence="4">Imelysin-like domain-containing protein</fullName>
    </recommendedName>
</protein>